<feature type="chain" id="PRO_5042899585" description="Conidiation-specific protein" evidence="1">
    <location>
        <begin position="21"/>
        <end position="336"/>
    </location>
</feature>
<evidence type="ECO:0008006" key="4">
    <source>
        <dbReference type="Google" id="ProtNLM"/>
    </source>
</evidence>
<dbReference type="EMBL" id="MU865504">
    <property type="protein sequence ID" value="KAK4221920.1"/>
    <property type="molecule type" value="Genomic_DNA"/>
</dbReference>
<evidence type="ECO:0000313" key="3">
    <source>
        <dbReference type="Proteomes" id="UP001301958"/>
    </source>
</evidence>
<reference evidence="2" key="2">
    <citation type="submission" date="2023-05" db="EMBL/GenBank/DDBJ databases">
        <authorList>
            <consortium name="Lawrence Berkeley National Laboratory"/>
            <person name="Steindorff A."/>
            <person name="Hensen N."/>
            <person name="Bonometti L."/>
            <person name="Westerberg I."/>
            <person name="Brannstrom I.O."/>
            <person name="Guillou S."/>
            <person name="Cros-Aarteil S."/>
            <person name="Calhoun S."/>
            <person name="Haridas S."/>
            <person name="Kuo A."/>
            <person name="Mondo S."/>
            <person name="Pangilinan J."/>
            <person name="Riley R."/>
            <person name="Labutti K."/>
            <person name="Andreopoulos B."/>
            <person name="Lipzen A."/>
            <person name="Chen C."/>
            <person name="Yanf M."/>
            <person name="Daum C."/>
            <person name="Ng V."/>
            <person name="Clum A."/>
            <person name="Ohm R."/>
            <person name="Martin F."/>
            <person name="Silar P."/>
            <person name="Natvig D."/>
            <person name="Lalanne C."/>
            <person name="Gautier V."/>
            <person name="Ament-Velasquez S.L."/>
            <person name="Kruys A."/>
            <person name="Hutchinson M.I."/>
            <person name="Powell A.J."/>
            <person name="Barry K."/>
            <person name="Miller A.N."/>
            <person name="Grigoriev I.V."/>
            <person name="Debuchy R."/>
            <person name="Gladieux P."/>
            <person name="Thoren M.H."/>
            <person name="Johannesson H."/>
        </authorList>
    </citation>
    <scope>NUCLEOTIDE SEQUENCE</scope>
    <source>
        <strain evidence="2">CBS 990.96</strain>
    </source>
</reference>
<proteinExistence type="predicted"/>
<name>A0AAN7BGL4_9PEZI</name>
<evidence type="ECO:0000313" key="2">
    <source>
        <dbReference type="EMBL" id="KAK4221920.1"/>
    </source>
</evidence>
<dbReference type="Proteomes" id="UP001301958">
    <property type="component" value="Unassembled WGS sequence"/>
</dbReference>
<sequence length="336" mass="36349">MASTLVTALLGAFFLPTALAQSGPSPTLAVKFPNGLNVLDSGTNGGLNAVTSSSYTKTKWAWGTLPKHCYDTASGNGYCNPYDVEVWDIKYSECNVAHTFCRCNNSPLSIDQVAQNFGRVPVGARQWIRYVSSHPAPQCSAWNGGNNMVFLGNCVNRQSVTFHEVAHSLDSWAVGSSGSAYSNTQQWKNIVAMGSCVPDDYSKASWAENWAQVAVMSAYHFNVQSIWNLQVGCMADQQGKSIEQLNNLYRRVAGQTCTRSWQNDPTVCMGPAARDSGNCNGINSLSVQSTVANNSVEGVTIEPAPVLSKEAEAAEKERILHAEEEAGLRKSKRFSA</sequence>
<accession>A0AAN7BGL4</accession>
<reference evidence="2" key="1">
    <citation type="journal article" date="2023" name="Mol. Phylogenet. Evol.">
        <title>Genome-scale phylogeny and comparative genomics of the fungal order Sordariales.</title>
        <authorList>
            <person name="Hensen N."/>
            <person name="Bonometti L."/>
            <person name="Westerberg I."/>
            <person name="Brannstrom I.O."/>
            <person name="Guillou S."/>
            <person name="Cros-Aarteil S."/>
            <person name="Calhoun S."/>
            <person name="Haridas S."/>
            <person name="Kuo A."/>
            <person name="Mondo S."/>
            <person name="Pangilinan J."/>
            <person name="Riley R."/>
            <person name="LaButti K."/>
            <person name="Andreopoulos B."/>
            <person name="Lipzen A."/>
            <person name="Chen C."/>
            <person name="Yan M."/>
            <person name="Daum C."/>
            <person name="Ng V."/>
            <person name="Clum A."/>
            <person name="Steindorff A."/>
            <person name="Ohm R.A."/>
            <person name="Martin F."/>
            <person name="Silar P."/>
            <person name="Natvig D.O."/>
            <person name="Lalanne C."/>
            <person name="Gautier V."/>
            <person name="Ament-Velasquez S.L."/>
            <person name="Kruys A."/>
            <person name="Hutchinson M.I."/>
            <person name="Powell A.J."/>
            <person name="Barry K."/>
            <person name="Miller A.N."/>
            <person name="Grigoriev I.V."/>
            <person name="Debuchy R."/>
            <person name="Gladieux P."/>
            <person name="Hiltunen Thoren M."/>
            <person name="Johannesson H."/>
        </authorList>
    </citation>
    <scope>NUCLEOTIDE SEQUENCE</scope>
    <source>
        <strain evidence="2">CBS 990.96</strain>
    </source>
</reference>
<dbReference type="SUPFAM" id="SSF55486">
    <property type="entry name" value="Metalloproteases ('zincins'), catalytic domain"/>
    <property type="match status" value="1"/>
</dbReference>
<protein>
    <recommendedName>
        <fullName evidence="4">Conidiation-specific protein</fullName>
    </recommendedName>
</protein>
<feature type="signal peptide" evidence="1">
    <location>
        <begin position="1"/>
        <end position="20"/>
    </location>
</feature>
<dbReference type="AlphaFoldDB" id="A0AAN7BGL4"/>
<keyword evidence="1" id="KW-0732">Signal</keyword>
<keyword evidence="3" id="KW-1185">Reference proteome</keyword>
<organism evidence="2 3">
    <name type="scientific">Podospora fimiseda</name>
    <dbReference type="NCBI Taxonomy" id="252190"/>
    <lineage>
        <taxon>Eukaryota</taxon>
        <taxon>Fungi</taxon>
        <taxon>Dikarya</taxon>
        <taxon>Ascomycota</taxon>
        <taxon>Pezizomycotina</taxon>
        <taxon>Sordariomycetes</taxon>
        <taxon>Sordariomycetidae</taxon>
        <taxon>Sordariales</taxon>
        <taxon>Podosporaceae</taxon>
        <taxon>Podospora</taxon>
    </lineage>
</organism>
<gene>
    <name evidence="2" type="ORF">QBC38DRAFT_448722</name>
</gene>
<comment type="caution">
    <text evidence="2">The sequence shown here is derived from an EMBL/GenBank/DDBJ whole genome shotgun (WGS) entry which is preliminary data.</text>
</comment>
<evidence type="ECO:0000256" key="1">
    <source>
        <dbReference type="SAM" id="SignalP"/>
    </source>
</evidence>